<reference evidence="2" key="1">
    <citation type="journal article" date="2014" name="Genome Announc.">
        <title>Draft genome sequence of Rhodosporidium toruloides CECT1137, an oleaginous yeast of biotechnological interest.</title>
        <authorList>
            <person name="Morin N."/>
            <person name="Calcas X."/>
            <person name="Devillers H."/>
            <person name="Durrens P."/>
            <person name="Sherman D.J."/>
            <person name="Nicaud J.-M."/>
            <person name="Neuveglise C."/>
        </authorList>
    </citation>
    <scope>NUCLEOTIDE SEQUENCE</scope>
    <source>
        <strain evidence="2">CECT1137</strain>
    </source>
</reference>
<dbReference type="AlphaFoldDB" id="A0A061BGI7"/>
<gene>
    <name evidence="2" type="ORF">RHTO0S_12e00166g</name>
</gene>
<feature type="compositionally biased region" description="Pro residues" evidence="1">
    <location>
        <begin position="111"/>
        <end position="122"/>
    </location>
</feature>
<protein>
    <submittedName>
        <fullName evidence="2">RHTO0S12e00166g1_1</fullName>
    </submittedName>
</protein>
<proteinExistence type="predicted"/>
<organism evidence="2">
    <name type="scientific">Rhodotorula toruloides</name>
    <name type="common">Yeast</name>
    <name type="synonym">Rhodosporidium toruloides</name>
    <dbReference type="NCBI Taxonomy" id="5286"/>
    <lineage>
        <taxon>Eukaryota</taxon>
        <taxon>Fungi</taxon>
        <taxon>Dikarya</taxon>
        <taxon>Basidiomycota</taxon>
        <taxon>Pucciniomycotina</taxon>
        <taxon>Microbotryomycetes</taxon>
        <taxon>Sporidiobolales</taxon>
        <taxon>Sporidiobolaceae</taxon>
        <taxon>Rhodotorula</taxon>
    </lineage>
</organism>
<evidence type="ECO:0000256" key="1">
    <source>
        <dbReference type="SAM" id="MobiDB-lite"/>
    </source>
</evidence>
<feature type="region of interest" description="Disordered" evidence="1">
    <location>
        <begin position="88"/>
        <end position="161"/>
    </location>
</feature>
<dbReference type="EMBL" id="LK052947">
    <property type="protein sequence ID" value="CDR46089.1"/>
    <property type="molecule type" value="Genomic_DNA"/>
</dbReference>
<feature type="compositionally biased region" description="Basic and acidic residues" evidence="1">
    <location>
        <begin position="123"/>
        <end position="133"/>
    </location>
</feature>
<dbReference type="OrthoDB" id="2519716at2759"/>
<name>A0A061BGI7_RHOTO</name>
<accession>A0A061BGI7</accession>
<sequence length="174" mass="19812">MPSGSSFWDNFLNYSSVTIGNFDEKEASGWAARLAKVDSLTTAAAVSHRIEEIRHLLEYCHVLTDKQRSRLNAKIAILESEYEELQYQEARTPSAQHRARQDESLPLVHLPTPPVDRAPTPPPKDDSNPESPRRTRKMSWFKNKKKSQTYSLAKGAAGEGGYRRAKRYFGEEYV</sequence>
<evidence type="ECO:0000313" key="2">
    <source>
        <dbReference type="EMBL" id="CDR46089.1"/>
    </source>
</evidence>
<feature type="compositionally biased region" description="Basic residues" evidence="1">
    <location>
        <begin position="134"/>
        <end position="147"/>
    </location>
</feature>